<dbReference type="EMBL" id="KQ434829">
    <property type="protein sequence ID" value="KZC07778.1"/>
    <property type="molecule type" value="Genomic_DNA"/>
</dbReference>
<proteinExistence type="predicted"/>
<organism evidence="1 2">
    <name type="scientific">Dufourea novaeangliae</name>
    <name type="common">Sweat bee</name>
    <dbReference type="NCBI Taxonomy" id="178035"/>
    <lineage>
        <taxon>Eukaryota</taxon>
        <taxon>Metazoa</taxon>
        <taxon>Ecdysozoa</taxon>
        <taxon>Arthropoda</taxon>
        <taxon>Hexapoda</taxon>
        <taxon>Insecta</taxon>
        <taxon>Pterygota</taxon>
        <taxon>Neoptera</taxon>
        <taxon>Endopterygota</taxon>
        <taxon>Hymenoptera</taxon>
        <taxon>Apocrita</taxon>
        <taxon>Aculeata</taxon>
        <taxon>Apoidea</taxon>
        <taxon>Anthophila</taxon>
        <taxon>Halictidae</taxon>
        <taxon>Rophitinae</taxon>
        <taxon>Dufourea</taxon>
    </lineage>
</organism>
<gene>
    <name evidence="1" type="ORF">WN55_08100</name>
</gene>
<dbReference type="AlphaFoldDB" id="A0A154P980"/>
<reference evidence="1 2" key="1">
    <citation type="submission" date="2015-07" db="EMBL/GenBank/DDBJ databases">
        <title>The genome of Dufourea novaeangliae.</title>
        <authorList>
            <person name="Pan H."/>
            <person name="Kapheim K."/>
        </authorList>
    </citation>
    <scope>NUCLEOTIDE SEQUENCE [LARGE SCALE GENOMIC DNA]</scope>
    <source>
        <strain evidence="1">0120121106</strain>
        <tissue evidence="1">Whole body</tissue>
    </source>
</reference>
<dbReference type="Proteomes" id="UP000076502">
    <property type="component" value="Unassembled WGS sequence"/>
</dbReference>
<name>A0A154P980_DUFNO</name>
<accession>A0A154P980</accession>
<keyword evidence="2" id="KW-1185">Reference proteome</keyword>
<protein>
    <submittedName>
        <fullName evidence="1">Uncharacterized protein</fullName>
    </submittedName>
</protein>
<evidence type="ECO:0000313" key="2">
    <source>
        <dbReference type="Proteomes" id="UP000076502"/>
    </source>
</evidence>
<sequence>MESRNDRDKGWWEGEWGGSVNDVYPPKLLATTGPRNLWLANPRGPTNLTLSRNFLPMAVLLLVRKLPRRECPGQLCWYVQRNSRNPGPRGKPLLDDVTAEGGPGTNFVRLIVRRDIGR</sequence>
<evidence type="ECO:0000313" key="1">
    <source>
        <dbReference type="EMBL" id="KZC07778.1"/>
    </source>
</evidence>